<dbReference type="AlphaFoldDB" id="A0A8H4VJ74"/>
<keyword evidence="3" id="KW-1185">Reference proteome</keyword>
<sequence>MMNATSNSSAGRTKKITVARDINTNQPVVLVDLVPGVHLEVLATHDLPPTESYRSFYRKLVASNIWKRPTQNPETIANSESASSSSSGDNLFSGSAVADSAPSPSSASTSSSTRGRKRKSRSNKQSDPDREVKRRRPRNTAVVVPPSTRVLRADGPAV</sequence>
<protein>
    <submittedName>
        <fullName evidence="2">Uncharacterized protein</fullName>
    </submittedName>
</protein>
<proteinExistence type="predicted"/>
<accession>A0A8H4VJ74</accession>
<dbReference type="EMBL" id="JAACJL010000057">
    <property type="protein sequence ID" value="KAF4611788.1"/>
    <property type="molecule type" value="Genomic_DNA"/>
</dbReference>
<reference evidence="2 3" key="1">
    <citation type="submission" date="2019-12" db="EMBL/GenBank/DDBJ databases">
        <authorList>
            <person name="Floudas D."/>
            <person name="Bentzer J."/>
            <person name="Ahren D."/>
            <person name="Johansson T."/>
            <person name="Persson P."/>
            <person name="Tunlid A."/>
        </authorList>
    </citation>
    <scope>NUCLEOTIDE SEQUENCE [LARGE SCALE GENOMIC DNA]</scope>
    <source>
        <strain evidence="2 3">CBS 102.39</strain>
    </source>
</reference>
<evidence type="ECO:0000313" key="2">
    <source>
        <dbReference type="EMBL" id="KAF4611788.1"/>
    </source>
</evidence>
<feature type="compositionally biased region" description="Polar residues" evidence="1">
    <location>
        <begin position="69"/>
        <end position="78"/>
    </location>
</feature>
<organism evidence="2 3">
    <name type="scientific">Agrocybe pediades</name>
    <dbReference type="NCBI Taxonomy" id="84607"/>
    <lineage>
        <taxon>Eukaryota</taxon>
        <taxon>Fungi</taxon>
        <taxon>Dikarya</taxon>
        <taxon>Basidiomycota</taxon>
        <taxon>Agaricomycotina</taxon>
        <taxon>Agaricomycetes</taxon>
        <taxon>Agaricomycetidae</taxon>
        <taxon>Agaricales</taxon>
        <taxon>Agaricineae</taxon>
        <taxon>Strophariaceae</taxon>
        <taxon>Agrocybe</taxon>
    </lineage>
</organism>
<evidence type="ECO:0000313" key="3">
    <source>
        <dbReference type="Proteomes" id="UP000521872"/>
    </source>
</evidence>
<dbReference type="Proteomes" id="UP000521872">
    <property type="component" value="Unassembled WGS sequence"/>
</dbReference>
<comment type="caution">
    <text evidence="2">The sequence shown here is derived from an EMBL/GenBank/DDBJ whole genome shotgun (WGS) entry which is preliminary data.</text>
</comment>
<name>A0A8H4VJ74_9AGAR</name>
<feature type="compositionally biased region" description="Low complexity" evidence="1">
    <location>
        <begin position="79"/>
        <end position="113"/>
    </location>
</feature>
<feature type="region of interest" description="Disordered" evidence="1">
    <location>
        <begin position="67"/>
        <end position="158"/>
    </location>
</feature>
<gene>
    <name evidence="2" type="ORF">D9613_004004</name>
</gene>
<evidence type="ECO:0000256" key="1">
    <source>
        <dbReference type="SAM" id="MobiDB-lite"/>
    </source>
</evidence>